<evidence type="ECO:0000256" key="14">
    <source>
        <dbReference type="SAM" id="Phobius"/>
    </source>
</evidence>
<evidence type="ECO:0000256" key="1">
    <source>
        <dbReference type="ARBA" id="ARBA00004141"/>
    </source>
</evidence>
<accession>A0ABW4BA42</accession>
<keyword evidence="4" id="KW-0633">Potassium transport</keyword>
<keyword evidence="8 14" id="KW-1133">Transmembrane helix</keyword>
<keyword evidence="5 14" id="KW-0812">Transmembrane</keyword>
<comment type="similarity">
    <text evidence="2">Belongs to the TMEM175 family.</text>
</comment>
<dbReference type="Proteomes" id="UP001597249">
    <property type="component" value="Unassembled WGS sequence"/>
</dbReference>
<dbReference type="RefSeq" id="WP_164510707.1">
    <property type="nucleotide sequence ID" value="NZ_JBHTMO010000035.1"/>
</dbReference>
<organism evidence="15 16">
    <name type="scientific">Lacticaseibacillus jixianensis</name>
    <dbReference type="NCBI Taxonomy" id="2486012"/>
    <lineage>
        <taxon>Bacteria</taxon>
        <taxon>Bacillati</taxon>
        <taxon>Bacillota</taxon>
        <taxon>Bacilli</taxon>
        <taxon>Lactobacillales</taxon>
        <taxon>Lactobacillaceae</taxon>
        <taxon>Lacticaseibacillus</taxon>
    </lineage>
</organism>
<feature type="compositionally biased region" description="Low complexity" evidence="13">
    <location>
        <begin position="245"/>
        <end position="255"/>
    </location>
</feature>
<evidence type="ECO:0000256" key="7">
    <source>
        <dbReference type="ARBA" id="ARBA00022958"/>
    </source>
</evidence>
<comment type="subcellular location">
    <subcellularLocation>
        <location evidence="1">Membrane</location>
        <topology evidence="1">Multi-pass membrane protein</topology>
    </subcellularLocation>
</comment>
<feature type="transmembrane region" description="Helical" evidence="14">
    <location>
        <begin position="37"/>
        <end position="60"/>
    </location>
</feature>
<comment type="caution">
    <text evidence="15">The sequence shown here is derived from an EMBL/GenBank/DDBJ whole genome shotgun (WGS) entry which is preliminary data.</text>
</comment>
<feature type="transmembrane region" description="Helical" evidence="14">
    <location>
        <begin position="106"/>
        <end position="124"/>
    </location>
</feature>
<dbReference type="EMBL" id="JBHTMO010000035">
    <property type="protein sequence ID" value="MFD1393875.1"/>
    <property type="molecule type" value="Genomic_DNA"/>
</dbReference>
<proteinExistence type="inferred from homology"/>
<evidence type="ECO:0000256" key="3">
    <source>
        <dbReference type="ARBA" id="ARBA00022448"/>
    </source>
</evidence>
<feature type="transmembrane region" description="Helical" evidence="14">
    <location>
        <begin position="153"/>
        <end position="178"/>
    </location>
</feature>
<feature type="compositionally biased region" description="Basic residues" evidence="13">
    <location>
        <begin position="301"/>
        <end position="315"/>
    </location>
</feature>
<evidence type="ECO:0000256" key="10">
    <source>
        <dbReference type="ARBA" id="ARBA00023136"/>
    </source>
</evidence>
<dbReference type="Pfam" id="PF06736">
    <property type="entry name" value="TMEM175"/>
    <property type="match status" value="1"/>
</dbReference>
<evidence type="ECO:0000313" key="15">
    <source>
        <dbReference type="EMBL" id="MFD1393875.1"/>
    </source>
</evidence>
<keyword evidence="10 14" id="KW-0472">Membrane</keyword>
<dbReference type="PANTHER" id="PTHR31462:SF5">
    <property type="entry name" value="ENDOSOMAL_LYSOSOMAL PROTON CHANNEL TMEM175"/>
    <property type="match status" value="1"/>
</dbReference>
<feature type="transmembrane region" description="Helical" evidence="14">
    <location>
        <begin position="12"/>
        <end position="31"/>
    </location>
</feature>
<evidence type="ECO:0000256" key="2">
    <source>
        <dbReference type="ARBA" id="ARBA00006920"/>
    </source>
</evidence>
<evidence type="ECO:0000256" key="5">
    <source>
        <dbReference type="ARBA" id="ARBA00022692"/>
    </source>
</evidence>
<evidence type="ECO:0000256" key="9">
    <source>
        <dbReference type="ARBA" id="ARBA00023065"/>
    </source>
</evidence>
<keyword evidence="3" id="KW-0813">Transport</keyword>
<reference evidence="16" key="1">
    <citation type="journal article" date="2019" name="Int. J. Syst. Evol. Microbiol.">
        <title>The Global Catalogue of Microorganisms (GCM) 10K type strain sequencing project: providing services to taxonomists for standard genome sequencing and annotation.</title>
        <authorList>
            <consortium name="The Broad Institute Genomics Platform"/>
            <consortium name="The Broad Institute Genome Sequencing Center for Infectious Disease"/>
            <person name="Wu L."/>
            <person name="Ma J."/>
        </authorList>
    </citation>
    <scope>NUCLEOTIDE SEQUENCE [LARGE SCALE GENOMIC DNA]</scope>
    <source>
        <strain evidence="16">CCM 8911</strain>
    </source>
</reference>
<evidence type="ECO:0000256" key="4">
    <source>
        <dbReference type="ARBA" id="ARBA00022538"/>
    </source>
</evidence>
<protein>
    <submittedName>
        <fullName evidence="15">TMEM175 family protein</fullName>
    </submittedName>
</protein>
<evidence type="ECO:0000256" key="11">
    <source>
        <dbReference type="ARBA" id="ARBA00023303"/>
    </source>
</evidence>
<feature type="region of interest" description="Disordered" evidence="13">
    <location>
        <begin position="285"/>
        <end position="315"/>
    </location>
</feature>
<keyword evidence="9" id="KW-0406">Ion transport</keyword>
<dbReference type="InterPro" id="IPR010617">
    <property type="entry name" value="TMEM175-like"/>
</dbReference>
<sequence>MEKLKSRLDAFADAIMAVIITIMVLDIAPIMKDSWPRYLAMGKHIGIYLITFVFIFNMWYQHSTAFAEIATMTYRILVWEVLFLAVLSLMPLFTSMMAENTTRITVMLYGLMQAVINFIFRLLAKAIIHQQYTAKADMQQVYQKIYGNANHPLAILSVIAIVVAYFLPHLAVLFYLAYPILNFLLNADARQQMFDAEALPDDQQKDLAALPASAYVDWRKAARQILAKGEDPVAPAAGEPQADEQPGPAAPQNAAPMLPEKWADWLDQNVDARRRQVLVKRYEQANSAQQQRMAQWFDQRRKGRPHGHTSHHDHH</sequence>
<evidence type="ECO:0000256" key="8">
    <source>
        <dbReference type="ARBA" id="ARBA00022989"/>
    </source>
</evidence>
<feature type="transmembrane region" description="Helical" evidence="14">
    <location>
        <begin position="72"/>
        <end position="94"/>
    </location>
</feature>
<keyword evidence="7" id="KW-0630">Potassium</keyword>
<evidence type="ECO:0000256" key="13">
    <source>
        <dbReference type="SAM" id="MobiDB-lite"/>
    </source>
</evidence>
<feature type="region of interest" description="Disordered" evidence="13">
    <location>
        <begin position="231"/>
        <end position="255"/>
    </location>
</feature>
<name>A0ABW4BA42_9LACO</name>
<evidence type="ECO:0000256" key="6">
    <source>
        <dbReference type="ARBA" id="ARBA00022826"/>
    </source>
</evidence>
<keyword evidence="6" id="KW-0631">Potassium channel</keyword>
<keyword evidence="16" id="KW-1185">Reference proteome</keyword>
<dbReference type="PANTHER" id="PTHR31462">
    <property type="entry name" value="ENDOSOMAL/LYSOSOMAL POTASSIUM CHANNEL TMEM175"/>
    <property type="match status" value="1"/>
</dbReference>
<comment type="catalytic activity">
    <reaction evidence="12">
        <text>K(+)(in) = K(+)(out)</text>
        <dbReference type="Rhea" id="RHEA:29463"/>
        <dbReference type="ChEBI" id="CHEBI:29103"/>
    </reaction>
</comment>
<evidence type="ECO:0000313" key="16">
    <source>
        <dbReference type="Proteomes" id="UP001597249"/>
    </source>
</evidence>
<evidence type="ECO:0000256" key="12">
    <source>
        <dbReference type="ARBA" id="ARBA00034430"/>
    </source>
</evidence>
<gene>
    <name evidence="15" type="ORF">ACFQ3L_09890</name>
</gene>
<keyword evidence="11" id="KW-0407">Ion channel</keyword>